<dbReference type="GO" id="GO:0005886">
    <property type="term" value="C:plasma membrane"/>
    <property type="evidence" value="ECO:0007669"/>
    <property type="project" value="UniProtKB-SubCell"/>
</dbReference>
<evidence type="ECO:0000313" key="21">
    <source>
        <dbReference type="Proteomes" id="UP000679220"/>
    </source>
</evidence>
<evidence type="ECO:0000256" key="11">
    <source>
        <dbReference type="ARBA" id="ARBA00022840"/>
    </source>
</evidence>
<evidence type="ECO:0000256" key="14">
    <source>
        <dbReference type="ARBA" id="ARBA00023137"/>
    </source>
</evidence>
<dbReference type="Proteomes" id="UP000679220">
    <property type="component" value="Unassembled WGS sequence"/>
</dbReference>
<evidence type="ECO:0000256" key="12">
    <source>
        <dbReference type="ARBA" id="ARBA00022989"/>
    </source>
</evidence>
<comment type="similarity">
    <text evidence="3">Belongs to the etk/wzc family.</text>
</comment>
<dbReference type="PANTHER" id="PTHR32309:SF13">
    <property type="entry name" value="FERRIC ENTEROBACTIN TRANSPORT PROTEIN FEPE"/>
    <property type="match status" value="1"/>
</dbReference>
<evidence type="ECO:0000259" key="18">
    <source>
        <dbReference type="Pfam" id="PF02706"/>
    </source>
</evidence>
<organism evidence="20 21">
    <name type="scientific">Carboxylicivirga sediminis</name>
    <dbReference type="NCBI Taxonomy" id="2006564"/>
    <lineage>
        <taxon>Bacteria</taxon>
        <taxon>Pseudomonadati</taxon>
        <taxon>Bacteroidota</taxon>
        <taxon>Bacteroidia</taxon>
        <taxon>Marinilabiliales</taxon>
        <taxon>Marinilabiliaceae</taxon>
        <taxon>Carboxylicivirga</taxon>
    </lineage>
</organism>
<dbReference type="GO" id="GO:0005524">
    <property type="term" value="F:ATP binding"/>
    <property type="evidence" value="ECO:0007669"/>
    <property type="project" value="UniProtKB-KW"/>
</dbReference>
<dbReference type="RefSeq" id="WP_212188801.1">
    <property type="nucleotide sequence ID" value="NZ_JAGTAR010000005.1"/>
</dbReference>
<proteinExistence type="inferred from homology"/>
<dbReference type="SUPFAM" id="SSF52540">
    <property type="entry name" value="P-loop containing nucleoside triphosphate hydrolases"/>
    <property type="match status" value="1"/>
</dbReference>
<evidence type="ECO:0000256" key="17">
    <source>
        <dbReference type="SAM" id="Phobius"/>
    </source>
</evidence>
<reference evidence="20" key="1">
    <citation type="journal article" date="2018" name="Int. J. Syst. Evol. Microbiol.">
        <title>Carboxylicivirga sediminis sp. nov., isolated from coastal sediment.</title>
        <authorList>
            <person name="Wang F.Q."/>
            <person name="Ren L.H."/>
            <person name="Zou R.J."/>
            <person name="Sun Y.Z."/>
            <person name="Liu X.J."/>
            <person name="Jiang F."/>
            <person name="Liu L.J."/>
        </authorList>
    </citation>
    <scope>NUCLEOTIDE SEQUENCE</scope>
    <source>
        <strain evidence="20">JR1</strain>
    </source>
</reference>
<keyword evidence="5" id="KW-1003">Cell membrane</keyword>
<keyword evidence="11" id="KW-0067">ATP-binding</keyword>
<dbReference type="GO" id="GO:0004715">
    <property type="term" value="F:non-membrane spanning protein tyrosine kinase activity"/>
    <property type="evidence" value="ECO:0007669"/>
    <property type="project" value="UniProtKB-EC"/>
</dbReference>
<dbReference type="EMBL" id="JAGTAR010000005">
    <property type="protein sequence ID" value="MBR8534899.1"/>
    <property type="molecule type" value="Genomic_DNA"/>
</dbReference>
<evidence type="ECO:0000256" key="1">
    <source>
        <dbReference type="ARBA" id="ARBA00004429"/>
    </source>
</evidence>
<comment type="similarity">
    <text evidence="2">Belongs to the CpsD/CapB family.</text>
</comment>
<evidence type="ECO:0000259" key="19">
    <source>
        <dbReference type="Pfam" id="PF13614"/>
    </source>
</evidence>
<dbReference type="InterPro" id="IPR050445">
    <property type="entry name" value="Bact_polysacc_biosynth/exp"/>
</dbReference>
<evidence type="ECO:0000256" key="6">
    <source>
        <dbReference type="ARBA" id="ARBA00022519"/>
    </source>
</evidence>
<dbReference type="Gene3D" id="3.40.50.300">
    <property type="entry name" value="P-loop containing nucleotide triphosphate hydrolases"/>
    <property type="match status" value="1"/>
</dbReference>
<dbReference type="InterPro" id="IPR005702">
    <property type="entry name" value="Wzc-like_C"/>
</dbReference>
<gene>
    <name evidence="20" type="ORF">KDU71_04945</name>
</gene>
<comment type="subcellular location">
    <subcellularLocation>
        <location evidence="1">Cell inner membrane</location>
        <topology evidence="1">Multi-pass membrane protein</topology>
    </subcellularLocation>
</comment>
<dbReference type="InterPro" id="IPR027417">
    <property type="entry name" value="P-loop_NTPase"/>
</dbReference>
<keyword evidence="6" id="KW-0997">Cell inner membrane</keyword>
<feature type="coiled-coil region" evidence="16">
    <location>
        <begin position="385"/>
        <end position="448"/>
    </location>
</feature>
<evidence type="ECO:0000256" key="2">
    <source>
        <dbReference type="ARBA" id="ARBA00007316"/>
    </source>
</evidence>
<keyword evidence="7 20" id="KW-0808">Transferase</keyword>
<evidence type="ECO:0000256" key="4">
    <source>
        <dbReference type="ARBA" id="ARBA00011903"/>
    </source>
</evidence>
<evidence type="ECO:0000256" key="5">
    <source>
        <dbReference type="ARBA" id="ARBA00022475"/>
    </source>
</evidence>
<evidence type="ECO:0000256" key="16">
    <source>
        <dbReference type="SAM" id="Coils"/>
    </source>
</evidence>
<evidence type="ECO:0000313" key="20">
    <source>
        <dbReference type="EMBL" id="MBR8534899.1"/>
    </source>
</evidence>
<keyword evidence="21" id="KW-1185">Reference proteome</keyword>
<keyword evidence="10" id="KW-0418">Kinase</keyword>
<dbReference type="AlphaFoldDB" id="A0A941IX10"/>
<evidence type="ECO:0000256" key="13">
    <source>
        <dbReference type="ARBA" id="ARBA00023136"/>
    </source>
</evidence>
<feature type="domain" description="Polysaccharide chain length determinant N-terminal" evidence="18">
    <location>
        <begin position="24"/>
        <end position="115"/>
    </location>
</feature>
<dbReference type="Pfam" id="PF13614">
    <property type="entry name" value="AAA_31"/>
    <property type="match status" value="1"/>
</dbReference>
<evidence type="ECO:0000256" key="15">
    <source>
        <dbReference type="ARBA" id="ARBA00051245"/>
    </source>
</evidence>
<evidence type="ECO:0000256" key="3">
    <source>
        <dbReference type="ARBA" id="ARBA00008883"/>
    </source>
</evidence>
<evidence type="ECO:0000256" key="7">
    <source>
        <dbReference type="ARBA" id="ARBA00022679"/>
    </source>
</evidence>
<feature type="domain" description="AAA" evidence="19">
    <location>
        <begin position="605"/>
        <end position="763"/>
    </location>
</feature>
<feature type="transmembrane region" description="Helical" evidence="17">
    <location>
        <begin position="37"/>
        <end position="57"/>
    </location>
</feature>
<keyword evidence="16" id="KW-0175">Coiled coil</keyword>
<sequence>MNNLNTTSEVNNSGIKKVGGDNLFDINRLIRLVLKNWYLFVISFPLCLGAVFIYHRYTVPVYKASATLLLKSSEQKTVTPSGLMEGFGLSPEMRSIENQSFIIRSRNIVKKAIDGLDFGVSYYQKGRFKDSELYRTAPFVVEFDSLHAQLLNVPIQVAYASTGKAQITVSCEAGALHNYSNEAFVGRIGALNYNKVVDDNEWVTTNAFSFKLHRNKHINVPQGASYYFIFKSHQQLTSEYRSGLGVSPYSEGSSILFISSIGANRAKLVRFLDELCEVILEHNLDRKNDMASRSIIFIESQLETVADTLEKVQDRLSSYRKANRFMGPSEFSQKLADKYYETESELKMLRMRIDYYKYLQENLMVSDDIEQFLLPAVDNENNSLVNELASQLIELQKEMELLQNDVSDNNQYLTAQKSRMEVTVDLLNKAIKQVLRNFRIEEEKIQNELTAILADMEKLPDLEKDYLIIDRTYKLNDAIYTFLLQKHSETQITKASNSPDNEIIDNASITALVSPNKNSDYKKGLMLALLIPAVFIGLKEFLNTKVRGKEDLNHLVPGVPIVGMVMHNKNGVENVIDAHPHSIISESFRSLRTKLKFMAGSDKVQVITLTSSNTGEGKTFCAQNLASVFAISGKKTVIVGFDMRKPRLTALYDLHNRLGLSNYFIGQTTIPEIIYPTDNENVSVIPAGPIPPNPSELIVGDKTEELYSYLRNEFDVIVIDSPPIGLVADARLLMDYSDCNLFIVRSNYSSKEHMVHTIDSLINEKVEGLGIILNDISAKEKGYGYYSAEYYGDKG</sequence>
<dbReference type="CDD" id="cd05387">
    <property type="entry name" value="BY-kinase"/>
    <property type="match status" value="1"/>
</dbReference>
<dbReference type="FunFam" id="3.40.50.300:FF:000527">
    <property type="entry name" value="Tyrosine-protein kinase etk"/>
    <property type="match status" value="1"/>
</dbReference>
<keyword evidence="9" id="KW-0547">Nucleotide-binding</keyword>
<keyword evidence="8 17" id="KW-0812">Transmembrane</keyword>
<name>A0A941IX10_9BACT</name>
<dbReference type="EC" id="2.7.10.2" evidence="4"/>
<reference evidence="20" key="2">
    <citation type="submission" date="2021-04" db="EMBL/GenBank/DDBJ databases">
        <authorList>
            <person name="Zhang T."/>
            <person name="Zhang Y."/>
            <person name="Lu D."/>
            <person name="Zuo D."/>
            <person name="Du Z."/>
        </authorList>
    </citation>
    <scope>NUCLEOTIDE SEQUENCE</scope>
    <source>
        <strain evidence="20">JR1</strain>
    </source>
</reference>
<accession>A0A941IX10</accession>
<evidence type="ECO:0000256" key="8">
    <source>
        <dbReference type="ARBA" id="ARBA00022692"/>
    </source>
</evidence>
<protein>
    <recommendedName>
        <fullName evidence="4">non-specific protein-tyrosine kinase</fullName>
        <ecNumber evidence="4">2.7.10.2</ecNumber>
    </recommendedName>
</protein>
<keyword evidence="13 17" id="KW-0472">Membrane</keyword>
<dbReference type="NCBIfam" id="TIGR01007">
    <property type="entry name" value="eps_fam"/>
    <property type="match status" value="1"/>
</dbReference>
<dbReference type="Pfam" id="PF02706">
    <property type="entry name" value="Wzz"/>
    <property type="match status" value="1"/>
</dbReference>
<dbReference type="PANTHER" id="PTHR32309">
    <property type="entry name" value="TYROSINE-PROTEIN KINASE"/>
    <property type="match status" value="1"/>
</dbReference>
<evidence type="ECO:0000256" key="9">
    <source>
        <dbReference type="ARBA" id="ARBA00022741"/>
    </source>
</evidence>
<comment type="catalytic activity">
    <reaction evidence="15">
        <text>L-tyrosyl-[protein] + ATP = O-phospho-L-tyrosyl-[protein] + ADP + H(+)</text>
        <dbReference type="Rhea" id="RHEA:10596"/>
        <dbReference type="Rhea" id="RHEA-COMP:10136"/>
        <dbReference type="Rhea" id="RHEA-COMP:20101"/>
        <dbReference type="ChEBI" id="CHEBI:15378"/>
        <dbReference type="ChEBI" id="CHEBI:30616"/>
        <dbReference type="ChEBI" id="CHEBI:46858"/>
        <dbReference type="ChEBI" id="CHEBI:61978"/>
        <dbReference type="ChEBI" id="CHEBI:456216"/>
        <dbReference type="EC" id="2.7.10.2"/>
    </reaction>
</comment>
<comment type="caution">
    <text evidence="20">The sequence shown here is derived from an EMBL/GenBank/DDBJ whole genome shotgun (WGS) entry which is preliminary data.</text>
</comment>
<keyword evidence="12 17" id="KW-1133">Transmembrane helix</keyword>
<keyword evidence="14" id="KW-0829">Tyrosine-protein kinase</keyword>
<dbReference type="InterPro" id="IPR003856">
    <property type="entry name" value="LPS_length_determ_N"/>
</dbReference>
<dbReference type="InterPro" id="IPR025669">
    <property type="entry name" value="AAA_dom"/>
</dbReference>
<evidence type="ECO:0000256" key="10">
    <source>
        <dbReference type="ARBA" id="ARBA00022777"/>
    </source>
</evidence>
<dbReference type="GO" id="GO:0042802">
    <property type="term" value="F:identical protein binding"/>
    <property type="evidence" value="ECO:0007669"/>
    <property type="project" value="UniProtKB-ARBA"/>
</dbReference>